<accession>A0AAQ3NH57</accession>
<dbReference type="Gene3D" id="3.30.70.100">
    <property type="match status" value="1"/>
</dbReference>
<dbReference type="PANTHER" id="PTHR47005">
    <property type="entry name" value="HEAVY METAL TRANSPORT/DETOXIFICATION SUPERFAMILY PROTEIN"/>
    <property type="match status" value="1"/>
</dbReference>
<keyword evidence="3" id="KW-1185">Reference proteome</keyword>
<dbReference type="Proteomes" id="UP001374535">
    <property type="component" value="Chromosome 5"/>
</dbReference>
<name>A0AAQ3NH57_VIGMU</name>
<dbReference type="EMBL" id="CP144696">
    <property type="protein sequence ID" value="WVZ10169.1"/>
    <property type="molecule type" value="Genomic_DNA"/>
</dbReference>
<dbReference type="PANTHER" id="PTHR47005:SF5">
    <property type="entry name" value="HEAVY METAL TRANSPORT_DETOXIFICATION SUPERFAMILY PROTEIN"/>
    <property type="match status" value="1"/>
</dbReference>
<evidence type="ECO:0000256" key="1">
    <source>
        <dbReference type="SAM" id="MobiDB-lite"/>
    </source>
</evidence>
<feature type="compositionally biased region" description="Basic and acidic residues" evidence="1">
    <location>
        <begin position="69"/>
        <end position="99"/>
    </location>
</feature>
<dbReference type="GO" id="GO:0046872">
    <property type="term" value="F:metal ion binding"/>
    <property type="evidence" value="ECO:0007669"/>
    <property type="project" value="InterPro"/>
</dbReference>
<organism evidence="2 3">
    <name type="scientific">Vigna mungo</name>
    <name type="common">Black gram</name>
    <name type="synonym">Phaseolus mungo</name>
    <dbReference type="NCBI Taxonomy" id="3915"/>
    <lineage>
        <taxon>Eukaryota</taxon>
        <taxon>Viridiplantae</taxon>
        <taxon>Streptophyta</taxon>
        <taxon>Embryophyta</taxon>
        <taxon>Tracheophyta</taxon>
        <taxon>Spermatophyta</taxon>
        <taxon>Magnoliopsida</taxon>
        <taxon>eudicotyledons</taxon>
        <taxon>Gunneridae</taxon>
        <taxon>Pentapetalae</taxon>
        <taxon>rosids</taxon>
        <taxon>fabids</taxon>
        <taxon>Fabales</taxon>
        <taxon>Fabaceae</taxon>
        <taxon>Papilionoideae</taxon>
        <taxon>50 kb inversion clade</taxon>
        <taxon>NPAAA clade</taxon>
        <taxon>indigoferoid/millettioid clade</taxon>
        <taxon>Phaseoleae</taxon>
        <taxon>Vigna</taxon>
    </lineage>
</organism>
<evidence type="ECO:0000313" key="2">
    <source>
        <dbReference type="EMBL" id="WVZ10169.1"/>
    </source>
</evidence>
<dbReference type="PRINTS" id="PR01217">
    <property type="entry name" value="PRICHEXTENSN"/>
</dbReference>
<feature type="region of interest" description="Disordered" evidence="1">
    <location>
        <begin position="67"/>
        <end position="148"/>
    </location>
</feature>
<protein>
    <submittedName>
        <fullName evidence="2">Uncharacterized protein</fullName>
    </submittedName>
</protein>
<feature type="compositionally biased region" description="Pro residues" evidence="1">
    <location>
        <begin position="100"/>
        <end position="113"/>
    </location>
</feature>
<gene>
    <name evidence="2" type="ORF">V8G54_014699</name>
</gene>
<feature type="compositionally biased region" description="Pro residues" evidence="1">
    <location>
        <begin position="120"/>
        <end position="148"/>
    </location>
</feature>
<sequence>MRLKVDLQCHKCYKKVKKILCKFPQIRDQVYDEKHDIVTITVVCCNPEKLRDKICCKGCGTIKSIEIVEPPKPKPPEKPKPEKPNEPVKPEKPKPEKPKPPPPTKPNPPSPEPVPEKPKPPPPTKPNPPRPEPVPPPRPEPVPPPCLDPVAPPTPLPVRPPCLGPVAPPTPLPVPCPLPIGVCCVPCCEGHGGRPCFHGHSGAMNISVKITPLPAQSCDRHLHDNLLFIHRFCDLCCAAHAYAIIDPRNNNLLCLL</sequence>
<evidence type="ECO:0000313" key="3">
    <source>
        <dbReference type="Proteomes" id="UP001374535"/>
    </source>
</evidence>
<reference evidence="2 3" key="1">
    <citation type="journal article" date="2023" name="Life. Sci Alliance">
        <title>Evolutionary insights into 3D genome organization and epigenetic landscape of Vigna mungo.</title>
        <authorList>
            <person name="Junaid A."/>
            <person name="Singh B."/>
            <person name="Bhatia S."/>
        </authorList>
    </citation>
    <scope>NUCLEOTIDE SEQUENCE [LARGE SCALE GENOMIC DNA]</scope>
    <source>
        <strain evidence="2">Urdbean</strain>
    </source>
</reference>
<proteinExistence type="predicted"/>
<dbReference type="InterPro" id="IPR036163">
    <property type="entry name" value="HMA_dom_sf"/>
</dbReference>
<dbReference type="AlphaFoldDB" id="A0AAQ3NH57"/>
<dbReference type="SUPFAM" id="SSF55008">
    <property type="entry name" value="HMA, heavy metal-associated domain"/>
    <property type="match status" value="1"/>
</dbReference>